<dbReference type="EMBL" id="JAANOU010000001">
    <property type="protein sequence ID" value="NIH80832.1"/>
    <property type="molecule type" value="Genomic_DNA"/>
</dbReference>
<evidence type="ECO:0000313" key="2">
    <source>
        <dbReference type="Proteomes" id="UP000754495"/>
    </source>
</evidence>
<evidence type="ECO:0000313" key="1">
    <source>
        <dbReference type="EMBL" id="NIH80832.1"/>
    </source>
</evidence>
<reference evidence="1 2" key="1">
    <citation type="submission" date="2020-03" db="EMBL/GenBank/DDBJ databases">
        <title>Sequencing the genomes of 1000 actinobacteria strains.</title>
        <authorList>
            <person name="Klenk H.-P."/>
        </authorList>
    </citation>
    <scope>NUCLEOTIDE SEQUENCE [LARGE SCALE GENOMIC DNA]</scope>
    <source>
        <strain evidence="1 2">DSM 45668</strain>
    </source>
</reference>
<comment type="caution">
    <text evidence="1">The sequence shown here is derived from an EMBL/GenBank/DDBJ whole genome shotgun (WGS) entry which is preliminary data.</text>
</comment>
<sequence length="278" mass="28670">MPAFDTPEPITVAVDLLAGEARFVASDRVDTVVEVRPGDPDSEADIRAAEQARVEYDRGRLVVKAAKPGLFAHGGALDVRVALPLGSDVRGNAASAAFRSTGRLGECRFKTATGDVQLDATGSLLVEVGRADVSAECADGRAEITVGSGTVRLGEVHGPVVVRNAGGDTWIGRAGAGVRVHGAKGTIIVDHAEAAVEAKTGHGTIRVGEVRRGPVVLETGGGDVEFGVREGTSARVDVSTRNGRVENLLTASDGPRAGVETAEIRARTSAGDIVIRRA</sequence>
<organism evidence="1 2">
    <name type="scientific">Amycolatopsis viridis</name>
    <dbReference type="NCBI Taxonomy" id="185678"/>
    <lineage>
        <taxon>Bacteria</taxon>
        <taxon>Bacillati</taxon>
        <taxon>Actinomycetota</taxon>
        <taxon>Actinomycetes</taxon>
        <taxon>Pseudonocardiales</taxon>
        <taxon>Pseudonocardiaceae</taxon>
        <taxon>Amycolatopsis</taxon>
    </lineage>
</organism>
<dbReference type="RefSeq" id="WP_167115681.1">
    <property type="nucleotide sequence ID" value="NZ_JAANOU010000001.1"/>
</dbReference>
<gene>
    <name evidence="1" type="ORF">FHX46_003362</name>
</gene>
<keyword evidence="2" id="KW-1185">Reference proteome</keyword>
<proteinExistence type="predicted"/>
<name>A0ABX0SV45_9PSEU</name>
<evidence type="ECO:0008006" key="3">
    <source>
        <dbReference type="Google" id="ProtNLM"/>
    </source>
</evidence>
<accession>A0ABX0SV45</accession>
<dbReference type="Proteomes" id="UP000754495">
    <property type="component" value="Unassembled WGS sequence"/>
</dbReference>
<protein>
    <recommendedName>
        <fullName evidence="3">Adhesin domain-containing protein</fullName>
    </recommendedName>
</protein>